<protein>
    <submittedName>
        <fullName evidence="1">Uncharacterized protein</fullName>
    </submittedName>
</protein>
<dbReference type="Proteomes" id="UP001622496">
    <property type="component" value="Chromosome"/>
</dbReference>
<reference evidence="1 2" key="1">
    <citation type="submission" date="2022-10" db="EMBL/GenBank/DDBJ databases">
        <title>The complete genomes of actinobacterial strains from the NBC collection.</title>
        <authorList>
            <person name="Joergensen T.S."/>
            <person name="Alvarez Arevalo M."/>
            <person name="Sterndorff E.B."/>
            <person name="Faurdal D."/>
            <person name="Vuksanovic O."/>
            <person name="Mourched A.-S."/>
            <person name="Charusanti P."/>
            <person name="Shaw S."/>
            <person name="Blin K."/>
            <person name="Weber T."/>
        </authorList>
    </citation>
    <scope>NUCLEOTIDE SEQUENCE [LARGE SCALE GENOMIC DNA]</scope>
    <source>
        <strain evidence="1 2">NBC_00185</strain>
    </source>
</reference>
<sequence length="141" mass="13945">MAKAADESVTNSVALQADDHLSITVTAGGTYAIDAMLVAVGDPAADLLLTLAAPPGSTGHWTPGAITLGVSDGTGSIRLTRYDLGQSIGVGITAAGLIVAPLGTLTAGADGTLGVQWSQAVSTATATTLRAGSWLRLARTS</sequence>
<gene>
    <name evidence="1" type="ORF">OG560_29655</name>
</gene>
<name>A0ABZ1KEG2_9ACTN</name>
<proteinExistence type="predicted"/>
<keyword evidence="2" id="KW-1185">Reference proteome</keyword>
<evidence type="ECO:0000313" key="1">
    <source>
        <dbReference type="EMBL" id="WTP69363.1"/>
    </source>
</evidence>
<dbReference type="EMBL" id="CP108135">
    <property type="protein sequence ID" value="WTP69363.1"/>
    <property type="molecule type" value="Genomic_DNA"/>
</dbReference>
<organism evidence="1 2">
    <name type="scientific">[Kitasatospora] papulosa</name>
    <dbReference type="NCBI Taxonomy" id="1464011"/>
    <lineage>
        <taxon>Bacteria</taxon>
        <taxon>Bacillati</taxon>
        <taxon>Actinomycetota</taxon>
        <taxon>Actinomycetes</taxon>
        <taxon>Kitasatosporales</taxon>
        <taxon>Streptomycetaceae</taxon>
        <taxon>Streptomyces</taxon>
    </lineage>
</organism>
<accession>A0ABZ1KEG2</accession>
<evidence type="ECO:0000313" key="2">
    <source>
        <dbReference type="Proteomes" id="UP001622496"/>
    </source>
</evidence>